<evidence type="ECO:0000256" key="3">
    <source>
        <dbReference type="PIRSR" id="PIRSR613078-2"/>
    </source>
</evidence>
<feature type="active site" description="Proton donor/acceptor" evidence="2">
    <location>
        <position position="82"/>
    </location>
</feature>
<dbReference type="EMBL" id="BIFQ01000002">
    <property type="protein sequence ID" value="GCE09996.1"/>
    <property type="molecule type" value="Genomic_DNA"/>
</dbReference>
<feature type="active site" description="Tele-phosphohistidine intermediate" evidence="2">
    <location>
        <position position="9"/>
    </location>
</feature>
<dbReference type="Gene3D" id="3.40.50.1240">
    <property type="entry name" value="Phosphoglycerate mutase-like"/>
    <property type="match status" value="1"/>
</dbReference>
<dbReference type="GO" id="GO:0043456">
    <property type="term" value="P:regulation of pentose-phosphate shunt"/>
    <property type="evidence" value="ECO:0007669"/>
    <property type="project" value="TreeGrafter"/>
</dbReference>
<evidence type="ECO:0008006" key="6">
    <source>
        <dbReference type="Google" id="ProtNLM"/>
    </source>
</evidence>
<dbReference type="InterPro" id="IPR013078">
    <property type="entry name" value="His_Pase_superF_clade-1"/>
</dbReference>
<feature type="binding site" evidence="3">
    <location>
        <position position="58"/>
    </location>
    <ligand>
        <name>substrate</name>
    </ligand>
</feature>
<dbReference type="Proteomes" id="UP000287224">
    <property type="component" value="Unassembled WGS sequence"/>
</dbReference>
<reference evidence="5" key="1">
    <citation type="submission" date="2018-12" db="EMBL/GenBank/DDBJ databases">
        <title>Tengunoibacter tsumagoiensis gen. nov., sp. nov., Dictyobacter kobayashii sp. nov., D. alpinus sp. nov., and D. joshuensis sp. nov. and description of Dictyobacteraceae fam. nov. within the order Ktedonobacterales isolated from Tengu-no-mugimeshi.</title>
        <authorList>
            <person name="Wang C.M."/>
            <person name="Zheng Y."/>
            <person name="Sakai Y."/>
            <person name="Toyoda A."/>
            <person name="Minakuchi Y."/>
            <person name="Abe K."/>
            <person name="Yokota A."/>
            <person name="Yabe S."/>
        </authorList>
    </citation>
    <scope>NUCLEOTIDE SEQUENCE [LARGE SCALE GENOMIC DNA]</scope>
    <source>
        <strain evidence="5">S-27</strain>
    </source>
</reference>
<sequence>MLILFYSFHTSSVDNEAGRASGHADVPLSALGRQQARELGQRYAAQPFDAVFSSDLQRAVLTAELAFADRLLPLVRDARLRECDYGNLTQAPFVQVERERRQHLMEPFPQGESVFMVVQRVGDFLRDILRDYDGKTIAVIGHGATRYGLEYWCHTASLEEIVFAPHEWRTSNIWRYEVQEENFTRRSFVP</sequence>
<accession>A0A401ZT74</accession>
<protein>
    <recommendedName>
        <fullName evidence="6">Phosphoglycerate mutase</fullName>
    </recommendedName>
</protein>
<dbReference type="Pfam" id="PF00300">
    <property type="entry name" value="His_Phos_1"/>
    <property type="match status" value="1"/>
</dbReference>
<feature type="binding site" evidence="3">
    <location>
        <begin position="82"/>
        <end position="85"/>
    </location>
    <ligand>
        <name>substrate</name>
    </ligand>
</feature>
<dbReference type="GO" id="GO:0045820">
    <property type="term" value="P:negative regulation of glycolytic process"/>
    <property type="evidence" value="ECO:0007669"/>
    <property type="project" value="TreeGrafter"/>
</dbReference>
<gene>
    <name evidence="4" type="ORF">KDAU_73250</name>
</gene>
<dbReference type="PANTHER" id="PTHR46517">
    <property type="entry name" value="FRUCTOSE-2,6-BISPHOSPHATASE TIGAR"/>
    <property type="match status" value="1"/>
</dbReference>
<keyword evidence="5" id="KW-1185">Reference proteome</keyword>
<dbReference type="SMART" id="SM00855">
    <property type="entry name" value="PGAM"/>
    <property type="match status" value="1"/>
</dbReference>
<evidence type="ECO:0000256" key="2">
    <source>
        <dbReference type="PIRSR" id="PIRSR613078-1"/>
    </source>
</evidence>
<organism evidence="4 5">
    <name type="scientific">Dictyobacter aurantiacus</name>
    <dbReference type="NCBI Taxonomy" id="1936993"/>
    <lineage>
        <taxon>Bacteria</taxon>
        <taxon>Bacillati</taxon>
        <taxon>Chloroflexota</taxon>
        <taxon>Ktedonobacteria</taxon>
        <taxon>Ktedonobacterales</taxon>
        <taxon>Dictyobacteraceae</taxon>
        <taxon>Dictyobacter</taxon>
    </lineage>
</organism>
<evidence type="ECO:0000313" key="5">
    <source>
        <dbReference type="Proteomes" id="UP000287224"/>
    </source>
</evidence>
<evidence type="ECO:0000313" key="4">
    <source>
        <dbReference type="EMBL" id="GCE09996.1"/>
    </source>
</evidence>
<dbReference type="OrthoDB" id="4120859at2"/>
<dbReference type="SUPFAM" id="SSF53254">
    <property type="entry name" value="Phosphoglycerate mutase-like"/>
    <property type="match status" value="1"/>
</dbReference>
<proteinExistence type="predicted"/>
<dbReference type="RefSeq" id="WP_126602929.1">
    <property type="nucleotide sequence ID" value="NZ_BIFQ01000002.1"/>
</dbReference>
<dbReference type="InterPro" id="IPR051695">
    <property type="entry name" value="Phosphoglycerate_Mutase"/>
</dbReference>
<dbReference type="GO" id="GO:0004331">
    <property type="term" value="F:fructose-2,6-bisphosphate 2-phosphatase activity"/>
    <property type="evidence" value="ECO:0007669"/>
    <property type="project" value="TreeGrafter"/>
</dbReference>
<dbReference type="AlphaFoldDB" id="A0A401ZT74"/>
<name>A0A401ZT74_9CHLR</name>
<dbReference type="PANTHER" id="PTHR46517:SF1">
    <property type="entry name" value="FRUCTOSE-2,6-BISPHOSPHATASE TIGAR"/>
    <property type="match status" value="1"/>
</dbReference>
<keyword evidence="1" id="KW-0378">Hydrolase</keyword>
<dbReference type="CDD" id="cd07067">
    <property type="entry name" value="HP_PGM_like"/>
    <property type="match status" value="1"/>
</dbReference>
<dbReference type="GO" id="GO:0005829">
    <property type="term" value="C:cytosol"/>
    <property type="evidence" value="ECO:0007669"/>
    <property type="project" value="TreeGrafter"/>
</dbReference>
<evidence type="ECO:0000256" key="1">
    <source>
        <dbReference type="ARBA" id="ARBA00022801"/>
    </source>
</evidence>
<comment type="caution">
    <text evidence="4">The sequence shown here is derived from an EMBL/GenBank/DDBJ whole genome shotgun (WGS) entry which is preliminary data.</text>
</comment>
<dbReference type="InterPro" id="IPR029033">
    <property type="entry name" value="His_PPase_superfam"/>
</dbReference>